<sequence>MTQTAKNPQQSIAQSQEQQHFSVHTHANGDTDANEQPTGLDVLFIDKYIDPSKSMALLQKLQLKFSFSDHTRQQLASGYPVVIKHNTDHESAQKLVDYVNGLGGDCWMQDSSPEGYEDRRADNRRLSVDRRLLHRGWAITPDRRKTRERRVFFH</sequence>
<dbReference type="Proteomes" id="UP000559987">
    <property type="component" value="Unassembled WGS sequence"/>
</dbReference>
<feature type="compositionally biased region" description="Low complexity" evidence="1">
    <location>
        <begin position="9"/>
        <end position="19"/>
    </location>
</feature>
<protein>
    <submittedName>
        <fullName evidence="2">Uncharacterized protein</fullName>
    </submittedName>
</protein>
<reference evidence="2 3" key="1">
    <citation type="submission" date="2020-08" db="EMBL/GenBank/DDBJ databases">
        <title>Genomic Encyclopedia of Type Strains, Phase III (KMG-III): the genomes of soil and plant-associated and newly described type strains.</title>
        <authorList>
            <person name="Whitman W."/>
        </authorList>
    </citation>
    <scope>NUCLEOTIDE SEQUENCE [LARGE SCALE GENOMIC DNA]</scope>
    <source>
        <strain evidence="2 3">CECT 8571</strain>
    </source>
</reference>
<dbReference type="EMBL" id="JACHXZ010000001">
    <property type="protein sequence ID" value="MBB3167683.1"/>
    <property type="molecule type" value="Genomic_DNA"/>
</dbReference>
<evidence type="ECO:0000313" key="2">
    <source>
        <dbReference type="EMBL" id="MBB3167683.1"/>
    </source>
</evidence>
<dbReference type="RefSeq" id="WP_183908610.1">
    <property type="nucleotide sequence ID" value="NZ_JACHXZ010000001.1"/>
</dbReference>
<evidence type="ECO:0000313" key="3">
    <source>
        <dbReference type="Proteomes" id="UP000559987"/>
    </source>
</evidence>
<comment type="caution">
    <text evidence="2">The sequence shown here is derived from an EMBL/GenBank/DDBJ whole genome shotgun (WGS) entry which is preliminary data.</text>
</comment>
<gene>
    <name evidence="2" type="ORF">FHS30_000859</name>
</gene>
<keyword evidence="3" id="KW-1185">Reference proteome</keyword>
<name>A0A839UJD3_9GAMM</name>
<dbReference type="AlphaFoldDB" id="A0A839UJD3"/>
<feature type="region of interest" description="Disordered" evidence="1">
    <location>
        <begin position="1"/>
        <end position="36"/>
    </location>
</feature>
<organism evidence="2 3">
    <name type="scientific">Simiduia aestuariiviva</name>
    <dbReference type="NCBI Taxonomy" id="1510459"/>
    <lineage>
        <taxon>Bacteria</taxon>
        <taxon>Pseudomonadati</taxon>
        <taxon>Pseudomonadota</taxon>
        <taxon>Gammaproteobacteria</taxon>
        <taxon>Cellvibrionales</taxon>
        <taxon>Cellvibrionaceae</taxon>
        <taxon>Simiduia</taxon>
    </lineage>
</organism>
<evidence type="ECO:0000256" key="1">
    <source>
        <dbReference type="SAM" id="MobiDB-lite"/>
    </source>
</evidence>
<accession>A0A839UJD3</accession>
<proteinExistence type="predicted"/>